<evidence type="ECO:0000256" key="4">
    <source>
        <dbReference type="ARBA" id="ARBA00023136"/>
    </source>
</evidence>
<evidence type="ECO:0000259" key="5">
    <source>
        <dbReference type="Pfam" id="PF01926"/>
    </source>
</evidence>
<feature type="domain" description="G" evidence="5">
    <location>
        <begin position="76"/>
        <end position="202"/>
    </location>
</feature>
<organism evidence="6">
    <name type="scientific">Woronichinia naegeliana WA131</name>
    <dbReference type="NCBI Taxonomy" id="2824559"/>
    <lineage>
        <taxon>Bacteria</taxon>
        <taxon>Bacillati</taxon>
        <taxon>Cyanobacteriota</taxon>
        <taxon>Cyanophyceae</taxon>
        <taxon>Synechococcales</taxon>
        <taxon>Coelosphaeriaceae</taxon>
        <taxon>Woronichinia</taxon>
    </lineage>
</organism>
<comment type="subcellular location">
    <subcellularLocation>
        <location evidence="1">Membrane</location>
        <topology evidence="1">Multi-pass membrane protein</topology>
    </subcellularLocation>
</comment>
<keyword evidence="2" id="KW-0812">Transmembrane</keyword>
<dbReference type="Proteomes" id="UP001065613">
    <property type="component" value="Chromosome"/>
</dbReference>
<dbReference type="GO" id="GO:0005737">
    <property type="term" value="C:cytoplasm"/>
    <property type="evidence" value="ECO:0007669"/>
    <property type="project" value="TreeGrafter"/>
</dbReference>
<dbReference type="Pfam" id="PF01926">
    <property type="entry name" value="MMR_HSR1"/>
    <property type="match status" value="1"/>
</dbReference>
<dbReference type="EMBL" id="CP073041">
    <property type="protein sequence ID" value="UXE64822.1"/>
    <property type="molecule type" value="Genomic_DNA"/>
</dbReference>
<proteinExistence type="predicted"/>
<name>A0A977L3P4_9CYAN</name>
<protein>
    <submittedName>
        <fullName evidence="6">GTP-binding protein</fullName>
    </submittedName>
</protein>
<sequence length="481" mass="52719">MTELHSLDSWQPEDLEKALLNFEAIQEELNYQQAHHTLQNLVADLDLNAQEKIGLEQEIDHLCTMLEKLDQSVIQIAAFGLVGRGKSSVLNALLGKPFFEAGPLHGVTQKVDSTHWPVNEDNPSAYGQTFTLSGWGNSKIQLIDTPGIDEVKGESREILAKEIAQKTDLILFIIAGDMSKVEYQALAQLREVGKPMILVFNKIDQYPEVDRLTIYHKIRDERVKELLSPEEIVMVSANPLVSELQKDSLGNYQRKQYRGTPQITELRLKIIEILQREGKSLVALNTLLCADTVQEKLIDRKMELRDTLANALIHKAVMLKAAAIALNPVTVLDLLTGAGIDVAMILSLSRLYGITMNHQTAIALLQKIGVSMGGISASEFLATLGLSSLKGLLGLTVPMTGGMAIAPYLSVAVTQAGVAGVSGYAIGQVTKTYLANGASWGQTGPKTVVTQILATLDEKSVLNRIKEELRAKLKTADFQKY</sequence>
<dbReference type="InterPro" id="IPR027417">
    <property type="entry name" value="P-loop_NTPase"/>
</dbReference>
<gene>
    <name evidence="6" type="ORF">KA717_30815</name>
</gene>
<keyword evidence="3" id="KW-1133">Transmembrane helix</keyword>
<dbReference type="Gene3D" id="3.40.50.300">
    <property type="entry name" value="P-loop containing nucleotide triphosphate hydrolases"/>
    <property type="match status" value="1"/>
</dbReference>
<dbReference type="SUPFAM" id="SSF52540">
    <property type="entry name" value="P-loop containing nucleoside triphosphate hydrolases"/>
    <property type="match status" value="1"/>
</dbReference>
<accession>A0A977L3P4</accession>
<evidence type="ECO:0000313" key="6">
    <source>
        <dbReference type="EMBL" id="UXE64822.1"/>
    </source>
</evidence>
<dbReference type="InterPro" id="IPR021147">
    <property type="entry name" value="DUF697"/>
</dbReference>
<dbReference type="AlphaFoldDB" id="A0A977L3P4"/>
<dbReference type="KEGG" id="wna:KA717_30815"/>
<keyword evidence="4" id="KW-0472">Membrane</keyword>
<dbReference type="PANTHER" id="PTHR42714">
    <property type="entry name" value="TRNA MODIFICATION GTPASE GTPBP3"/>
    <property type="match status" value="1"/>
</dbReference>
<evidence type="ECO:0000256" key="2">
    <source>
        <dbReference type="ARBA" id="ARBA00022692"/>
    </source>
</evidence>
<dbReference type="GO" id="GO:0016020">
    <property type="term" value="C:membrane"/>
    <property type="evidence" value="ECO:0007669"/>
    <property type="project" value="UniProtKB-SubCell"/>
</dbReference>
<dbReference type="InterPro" id="IPR006073">
    <property type="entry name" value="GTP-bd"/>
</dbReference>
<reference evidence="6" key="1">
    <citation type="submission" date="2021-04" db="EMBL/GenBank/DDBJ databases">
        <title>Genome sequence of Woronichinia naegeliana from Washington state freshwater lake bloom.</title>
        <authorList>
            <person name="Dreher T.W."/>
        </authorList>
    </citation>
    <scope>NUCLEOTIDE SEQUENCE</scope>
    <source>
        <strain evidence="6">WA131</strain>
    </source>
</reference>
<evidence type="ECO:0000256" key="1">
    <source>
        <dbReference type="ARBA" id="ARBA00004141"/>
    </source>
</evidence>
<dbReference type="PANTHER" id="PTHR42714:SF6">
    <property type="entry name" value="TRANSLATION INITIATION FACTOR IF-2"/>
    <property type="match status" value="1"/>
</dbReference>
<dbReference type="Pfam" id="PF05128">
    <property type="entry name" value="DUF697"/>
    <property type="match status" value="1"/>
</dbReference>
<dbReference type="GO" id="GO:0002098">
    <property type="term" value="P:tRNA wobble uridine modification"/>
    <property type="evidence" value="ECO:0007669"/>
    <property type="project" value="TreeGrafter"/>
</dbReference>
<dbReference type="CDD" id="cd00880">
    <property type="entry name" value="Era_like"/>
    <property type="match status" value="1"/>
</dbReference>
<dbReference type="GO" id="GO:0030488">
    <property type="term" value="P:tRNA methylation"/>
    <property type="evidence" value="ECO:0007669"/>
    <property type="project" value="TreeGrafter"/>
</dbReference>
<evidence type="ECO:0000256" key="3">
    <source>
        <dbReference type="ARBA" id="ARBA00022989"/>
    </source>
</evidence>
<dbReference type="GO" id="GO:0005525">
    <property type="term" value="F:GTP binding"/>
    <property type="evidence" value="ECO:0007669"/>
    <property type="project" value="InterPro"/>
</dbReference>